<keyword evidence="5" id="KW-1003">Cell membrane</keyword>
<evidence type="ECO:0000256" key="4">
    <source>
        <dbReference type="ARBA" id="ARBA00023136"/>
    </source>
</evidence>
<comment type="subcellular location">
    <subcellularLocation>
        <location evidence="5">Cell membrane</location>
        <topology evidence="5">Multi-pass membrane protein</topology>
    </subcellularLocation>
    <subcellularLocation>
        <location evidence="1">Membrane</location>
        <topology evidence="1">Multi-pass membrane protein</topology>
    </subcellularLocation>
</comment>
<keyword evidence="2 5" id="KW-0812">Transmembrane</keyword>
<dbReference type="RefSeq" id="WP_145444312.1">
    <property type="nucleotide sequence ID" value="NZ_CP036280.1"/>
</dbReference>
<evidence type="ECO:0000313" key="7">
    <source>
        <dbReference type="Proteomes" id="UP000320386"/>
    </source>
</evidence>
<feature type="transmembrane region" description="Helical" evidence="5">
    <location>
        <begin position="82"/>
        <end position="100"/>
    </location>
</feature>
<reference evidence="6 7" key="1">
    <citation type="submission" date="2019-02" db="EMBL/GenBank/DDBJ databases">
        <title>Deep-cultivation of Planctomycetes and their phenomic and genomic characterization uncovers novel biology.</title>
        <authorList>
            <person name="Wiegand S."/>
            <person name="Jogler M."/>
            <person name="Boedeker C."/>
            <person name="Pinto D."/>
            <person name="Vollmers J."/>
            <person name="Rivas-Marin E."/>
            <person name="Kohn T."/>
            <person name="Peeters S.H."/>
            <person name="Heuer A."/>
            <person name="Rast P."/>
            <person name="Oberbeckmann S."/>
            <person name="Bunk B."/>
            <person name="Jeske O."/>
            <person name="Meyerdierks A."/>
            <person name="Storesund J.E."/>
            <person name="Kallscheuer N."/>
            <person name="Luecker S."/>
            <person name="Lage O.M."/>
            <person name="Pohl T."/>
            <person name="Merkel B.J."/>
            <person name="Hornburger P."/>
            <person name="Mueller R.-W."/>
            <person name="Bruemmer F."/>
            <person name="Labrenz M."/>
            <person name="Spormann A.M."/>
            <person name="Op den Camp H."/>
            <person name="Overmann J."/>
            <person name="Amann R."/>
            <person name="Jetten M.S.M."/>
            <person name="Mascher T."/>
            <person name="Medema M.H."/>
            <person name="Devos D.P."/>
            <person name="Kaster A.-K."/>
            <person name="Ovreas L."/>
            <person name="Rohde M."/>
            <person name="Galperin M.Y."/>
            <person name="Jogler C."/>
        </authorList>
    </citation>
    <scope>NUCLEOTIDE SEQUENCE [LARGE SCALE GENOMIC DNA]</scope>
    <source>
        <strain evidence="6 7">Pan265</strain>
    </source>
</reference>
<dbReference type="EMBL" id="CP036280">
    <property type="protein sequence ID" value="QDU70271.1"/>
    <property type="molecule type" value="Genomic_DNA"/>
</dbReference>
<organism evidence="6 7">
    <name type="scientific">Mucisphaera calidilacus</name>
    <dbReference type="NCBI Taxonomy" id="2527982"/>
    <lineage>
        <taxon>Bacteria</taxon>
        <taxon>Pseudomonadati</taxon>
        <taxon>Planctomycetota</taxon>
        <taxon>Phycisphaerae</taxon>
        <taxon>Phycisphaerales</taxon>
        <taxon>Phycisphaeraceae</taxon>
        <taxon>Mucisphaera</taxon>
    </lineage>
</organism>
<evidence type="ECO:0000313" key="6">
    <source>
        <dbReference type="EMBL" id="QDU70271.1"/>
    </source>
</evidence>
<dbReference type="GO" id="GO:0005886">
    <property type="term" value="C:plasma membrane"/>
    <property type="evidence" value="ECO:0007669"/>
    <property type="project" value="UniProtKB-SubCell"/>
</dbReference>
<protein>
    <recommendedName>
        <fullName evidence="5">Probable membrane transporter protein</fullName>
    </recommendedName>
</protein>
<accession>A0A518BTG6</accession>
<dbReference type="PANTHER" id="PTHR43483:SF3">
    <property type="entry name" value="MEMBRANE TRANSPORTER PROTEIN HI_0806-RELATED"/>
    <property type="match status" value="1"/>
</dbReference>
<comment type="similarity">
    <text evidence="5">Belongs to the 4-toluene sulfonate uptake permease (TSUP) (TC 2.A.102) family.</text>
</comment>
<proteinExistence type="inferred from homology"/>
<evidence type="ECO:0000256" key="3">
    <source>
        <dbReference type="ARBA" id="ARBA00022989"/>
    </source>
</evidence>
<feature type="transmembrane region" description="Helical" evidence="5">
    <location>
        <begin position="12"/>
        <end position="39"/>
    </location>
</feature>
<feature type="transmembrane region" description="Helical" evidence="5">
    <location>
        <begin position="191"/>
        <end position="209"/>
    </location>
</feature>
<feature type="transmembrane region" description="Helical" evidence="5">
    <location>
        <begin position="221"/>
        <end position="241"/>
    </location>
</feature>
<dbReference type="AlphaFoldDB" id="A0A518BTG6"/>
<name>A0A518BTG6_9BACT</name>
<dbReference type="InterPro" id="IPR002781">
    <property type="entry name" value="TM_pro_TauE-like"/>
</dbReference>
<feature type="transmembrane region" description="Helical" evidence="5">
    <location>
        <begin position="253"/>
        <end position="270"/>
    </location>
</feature>
<evidence type="ECO:0000256" key="5">
    <source>
        <dbReference type="RuleBase" id="RU363041"/>
    </source>
</evidence>
<dbReference type="PANTHER" id="PTHR43483">
    <property type="entry name" value="MEMBRANE TRANSPORTER PROTEIN HI_0806-RELATED"/>
    <property type="match status" value="1"/>
</dbReference>
<feature type="transmembrane region" description="Helical" evidence="5">
    <location>
        <begin position="112"/>
        <end position="131"/>
    </location>
</feature>
<dbReference type="Pfam" id="PF01925">
    <property type="entry name" value="TauE"/>
    <property type="match status" value="1"/>
</dbReference>
<evidence type="ECO:0000256" key="1">
    <source>
        <dbReference type="ARBA" id="ARBA00004141"/>
    </source>
</evidence>
<keyword evidence="3 5" id="KW-1133">Transmembrane helix</keyword>
<feature type="transmembrane region" description="Helical" evidence="5">
    <location>
        <begin position="152"/>
        <end position="179"/>
    </location>
</feature>
<keyword evidence="4 5" id="KW-0472">Membrane</keyword>
<sequence length="272" mass="27616">MIAPWIDPNVVGLLILAVLGLVAGMAGGLLGVGGSLILIPALTFVYGPEQHLYQAAAMIANVAVSVPSALRHRKAGAITPSILRIMLPAAVVAVVVGVILSNLPVFAGRDGGVWLGRLLAVFQVYVIGLNLHRLMHDGRPGGETMPARIGTGRVAGTGTAMGLVAGLLGIGGGAVAVPMQQAVIGVPLRNAIANSAAVICFSAAIGSVVKNATLAQHGVPWWSGLFLALLLAPTAAIGGRIGAGLTHKLPVRQVRIALIVVLAVGAWRMAQL</sequence>
<evidence type="ECO:0000256" key="2">
    <source>
        <dbReference type="ARBA" id="ARBA00022692"/>
    </source>
</evidence>
<keyword evidence="7" id="KW-1185">Reference proteome</keyword>
<dbReference type="KEGG" id="mcad:Pan265_00940"/>
<dbReference type="OrthoDB" id="286077at2"/>
<dbReference type="Proteomes" id="UP000320386">
    <property type="component" value="Chromosome"/>
</dbReference>
<gene>
    <name evidence="6" type="ORF">Pan265_00940</name>
</gene>